<feature type="domain" description="Reverse transcriptase" evidence="1">
    <location>
        <begin position="89"/>
        <end position="269"/>
    </location>
</feature>
<evidence type="ECO:0000313" key="3">
    <source>
        <dbReference type="WBParaSite" id="SMTH1_46830.1"/>
    </source>
</evidence>
<dbReference type="PANTHER" id="PTHR21301">
    <property type="entry name" value="REVERSE TRANSCRIPTASE"/>
    <property type="match status" value="1"/>
</dbReference>
<evidence type="ECO:0000313" key="2">
    <source>
        <dbReference type="Proteomes" id="UP000050791"/>
    </source>
</evidence>
<evidence type="ECO:0000259" key="1">
    <source>
        <dbReference type="Pfam" id="PF00078"/>
    </source>
</evidence>
<proteinExistence type="predicted"/>
<dbReference type="AlphaFoldDB" id="A0AA85BCE7"/>
<protein>
    <recommendedName>
        <fullName evidence="1">Reverse transcriptase domain-containing protein</fullName>
    </recommendedName>
</protein>
<dbReference type="InterPro" id="IPR000477">
    <property type="entry name" value="RT_dom"/>
</dbReference>
<sequence>MLLRPDKGSSVVILNRDEYINKVMSILNNSTRFIIDNTQKDLTYATEKRVLRKLRELVKKNLIDNHTYNELKPKGSQLPYLYGLPKTHKPDIPIRPILSMAKSPFHKLARWFTRCLEPVRKKLAAYSLKDSFEFVQKLDNLNVSDKFMVSFDVSSLFTNIPLEETVEIICEYPELLPLPPQEFKQLLFLCTKNIQFKFNNFLYRQIDGIAMGSPLGPILADIFMGHLEQKKLKHAIDSTTLYCRYMDDTFPVRNNHQHSMYLLSLFSKVHKDIEFTMEHEVDDKFHFLDIGISRTSDGTLQRHIHRKNT</sequence>
<dbReference type="Proteomes" id="UP000050791">
    <property type="component" value="Unassembled WGS sequence"/>
</dbReference>
<dbReference type="PANTHER" id="PTHR21301:SF10">
    <property type="entry name" value="REVERSE TRANSCRIPTASE DOMAIN-CONTAINING PROTEIN"/>
    <property type="match status" value="1"/>
</dbReference>
<dbReference type="Pfam" id="PF00078">
    <property type="entry name" value="RVT_1"/>
    <property type="match status" value="1"/>
</dbReference>
<organism evidence="2 3">
    <name type="scientific">Schistosoma mattheei</name>
    <dbReference type="NCBI Taxonomy" id="31246"/>
    <lineage>
        <taxon>Eukaryota</taxon>
        <taxon>Metazoa</taxon>
        <taxon>Spiralia</taxon>
        <taxon>Lophotrochozoa</taxon>
        <taxon>Platyhelminthes</taxon>
        <taxon>Trematoda</taxon>
        <taxon>Digenea</taxon>
        <taxon>Strigeidida</taxon>
        <taxon>Schistosomatoidea</taxon>
        <taxon>Schistosomatidae</taxon>
        <taxon>Schistosoma</taxon>
    </lineage>
</organism>
<dbReference type="WBParaSite" id="SMTH1_46830.1">
    <property type="protein sequence ID" value="SMTH1_46830.1"/>
    <property type="gene ID" value="SMTH1_46830"/>
</dbReference>
<name>A0AA85BCE7_9TREM</name>
<accession>A0AA85BCE7</accession>
<reference evidence="3" key="1">
    <citation type="submission" date="2023-11" db="UniProtKB">
        <authorList>
            <consortium name="WormBaseParasite"/>
        </authorList>
    </citation>
    <scope>IDENTIFICATION</scope>
</reference>